<evidence type="ECO:0000256" key="1">
    <source>
        <dbReference type="SAM" id="MobiDB-lite"/>
    </source>
</evidence>
<sequence length="105" mass="10725">MNAANIRSLGRFARIALVLACAAGIGSACAAAPPQTATAAATPAQFSEWVDAPRAAAKPQTEAEAEAGKQNGRALPEAELLQPRLDPALPAYVPTKGLKLSGTFK</sequence>
<reference evidence="2" key="1">
    <citation type="journal article" date="2014" name="Front. Microbiol.">
        <title>High frequency of phylogenetically diverse reductive dehalogenase-homologous genes in deep subseafloor sedimentary metagenomes.</title>
        <authorList>
            <person name="Kawai M."/>
            <person name="Futagami T."/>
            <person name="Toyoda A."/>
            <person name="Takaki Y."/>
            <person name="Nishi S."/>
            <person name="Hori S."/>
            <person name="Arai W."/>
            <person name="Tsubouchi T."/>
            <person name="Morono Y."/>
            <person name="Uchiyama I."/>
            <person name="Ito T."/>
            <person name="Fujiyama A."/>
            <person name="Inagaki F."/>
            <person name="Takami H."/>
        </authorList>
    </citation>
    <scope>NUCLEOTIDE SEQUENCE</scope>
    <source>
        <strain evidence="2">Expedition CK06-06</strain>
    </source>
</reference>
<gene>
    <name evidence="2" type="ORF">S01H1_23466</name>
</gene>
<evidence type="ECO:0000313" key="2">
    <source>
        <dbReference type="EMBL" id="GAF97906.1"/>
    </source>
</evidence>
<comment type="caution">
    <text evidence="2">The sequence shown here is derived from an EMBL/GenBank/DDBJ whole genome shotgun (WGS) entry which is preliminary data.</text>
</comment>
<feature type="non-terminal residue" evidence="2">
    <location>
        <position position="105"/>
    </location>
</feature>
<dbReference type="EMBL" id="BARS01013561">
    <property type="protein sequence ID" value="GAF97906.1"/>
    <property type="molecule type" value="Genomic_DNA"/>
</dbReference>
<dbReference type="AlphaFoldDB" id="X0UF16"/>
<name>X0UF16_9ZZZZ</name>
<protein>
    <submittedName>
        <fullName evidence="2">Uncharacterized protein</fullName>
    </submittedName>
</protein>
<dbReference type="PROSITE" id="PS51257">
    <property type="entry name" value="PROKAR_LIPOPROTEIN"/>
    <property type="match status" value="1"/>
</dbReference>
<accession>X0UF16</accession>
<proteinExistence type="predicted"/>
<feature type="region of interest" description="Disordered" evidence="1">
    <location>
        <begin position="53"/>
        <end position="78"/>
    </location>
</feature>
<organism evidence="2">
    <name type="scientific">marine sediment metagenome</name>
    <dbReference type="NCBI Taxonomy" id="412755"/>
    <lineage>
        <taxon>unclassified sequences</taxon>
        <taxon>metagenomes</taxon>
        <taxon>ecological metagenomes</taxon>
    </lineage>
</organism>